<evidence type="ECO:0000313" key="5">
    <source>
        <dbReference type="Proteomes" id="UP000247005"/>
    </source>
</evidence>
<proteinExistence type="predicted"/>
<dbReference type="OrthoDB" id="9802649at2"/>
<feature type="domain" description="Glycosyltransferase 2-like" evidence="1">
    <location>
        <begin position="8"/>
        <end position="116"/>
    </location>
</feature>
<accession>A0A2P5GVW8</accession>
<dbReference type="AlphaFoldDB" id="A0A2P5GVW8"/>
<organism evidence="3 5">
    <name type="scientific">Superficieibacter electus</name>
    <dbReference type="NCBI Taxonomy" id="2022662"/>
    <lineage>
        <taxon>Bacteria</taxon>
        <taxon>Pseudomonadati</taxon>
        <taxon>Pseudomonadota</taxon>
        <taxon>Gammaproteobacteria</taxon>
        <taxon>Enterobacterales</taxon>
        <taxon>Enterobacteriaceae</taxon>
        <taxon>Superficieibacter</taxon>
    </lineage>
</organism>
<dbReference type="Proteomes" id="UP000247005">
    <property type="component" value="Unassembled WGS sequence"/>
</dbReference>
<dbReference type="InterPro" id="IPR029044">
    <property type="entry name" value="Nucleotide-diphossugar_trans"/>
</dbReference>
<keyword evidence="3" id="KW-0808">Transferase</keyword>
<dbReference type="PANTHER" id="PTHR43685:SF2">
    <property type="entry name" value="GLYCOSYLTRANSFERASE 2-LIKE DOMAIN-CONTAINING PROTEIN"/>
    <property type="match status" value="1"/>
</dbReference>
<dbReference type="Pfam" id="PF00535">
    <property type="entry name" value="Glycos_transf_2"/>
    <property type="match status" value="1"/>
</dbReference>
<evidence type="ECO:0000313" key="3">
    <source>
        <dbReference type="EMBL" id="POP50705.1"/>
    </source>
</evidence>
<reference evidence="4 5" key="1">
    <citation type="submission" date="2018-01" db="EMBL/GenBank/DDBJ databases">
        <title>Superficieibacter electus gen. nov., sp. nov., an extended-spectrum beta-lactamase possessing member of the Enterobacteriaceae family, isolated from intensive care unit surfaces.</title>
        <authorList>
            <person name="Potter R.F."/>
            <person name="D'Souza A.W."/>
        </authorList>
    </citation>
    <scope>NUCLEOTIDE SEQUENCE [LARGE SCALE GENOMIC DNA]</scope>
    <source>
        <strain evidence="3 5">BP-1</strain>
        <strain evidence="2 4">BP-2</strain>
    </source>
</reference>
<comment type="caution">
    <text evidence="3">The sequence shown here is derived from an EMBL/GenBank/DDBJ whole genome shotgun (WGS) entry which is preliminary data.</text>
</comment>
<dbReference type="RefSeq" id="WP_103674167.1">
    <property type="nucleotide sequence ID" value="NZ_PQGD01000001.1"/>
</dbReference>
<dbReference type="SUPFAM" id="SSF53448">
    <property type="entry name" value="Nucleotide-diphospho-sugar transferases"/>
    <property type="match status" value="1"/>
</dbReference>
<sequence length="301" mass="34538">MGNRVVDVILATHNGEKYIQEQIESILGQTHIALRLIVTDDGSTDSTVAIVKRIAATDARVSLHICPDSTGVVSNFNYGLQYSDADYILFSDQDDVWENNKIEVMLARICETENVNGTMNPCLGFSNLHVVDEHLHTIHHDFYRFSQLTPENNLNINYLLWRSSVYGCTTIMNRLLLNMAGNVPANIAMHDHWYAFQAALHGKIFYVPQALIKYRQHSANVVGAHQRGLLARIKRFRKTLNGIKRSVVSARLMYLMFHHKDAQSRISLKDKVLFIKNNILPYYKERMTYTIIFSIFWLIHG</sequence>
<evidence type="ECO:0000259" key="1">
    <source>
        <dbReference type="Pfam" id="PF00535"/>
    </source>
</evidence>
<evidence type="ECO:0000313" key="2">
    <source>
        <dbReference type="EMBL" id="POP47694.1"/>
    </source>
</evidence>
<dbReference type="PANTHER" id="PTHR43685">
    <property type="entry name" value="GLYCOSYLTRANSFERASE"/>
    <property type="match status" value="1"/>
</dbReference>
<dbReference type="GO" id="GO:0016740">
    <property type="term" value="F:transferase activity"/>
    <property type="evidence" value="ECO:0007669"/>
    <property type="project" value="UniProtKB-KW"/>
</dbReference>
<dbReference type="InterPro" id="IPR001173">
    <property type="entry name" value="Glyco_trans_2-like"/>
</dbReference>
<evidence type="ECO:0000313" key="4">
    <source>
        <dbReference type="Proteomes" id="UP000237073"/>
    </source>
</evidence>
<dbReference type="CDD" id="cd04196">
    <property type="entry name" value="GT_2_like_d"/>
    <property type="match status" value="1"/>
</dbReference>
<dbReference type="InterPro" id="IPR050834">
    <property type="entry name" value="Glycosyltransf_2"/>
</dbReference>
<dbReference type="Proteomes" id="UP000237073">
    <property type="component" value="Unassembled WGS sequence"/>
</dbReference>
<gene>
    <name evidence="3" type="ORF">CHU32_00680</name>
    <name evidence="2" type="ORF">CHU33_00680</name>
</gene>
<protein>
    <submittedName>
        <fullName evidence="3">Glycosyltransferase family 2 protein</fullName>
    </submittedName>
</protein>
<dbReference type="EMBL" id="PQGE01000001">
    <property type="protein sequence ID" value="POP47694.1"/>
    <property type="molecule type" value="Genomic_DNA"/>
</dbReference>
<dbReference type="Gene3D" id="3.90.550.10">
    <property type="entry name" value="Spore Coat Polysaccharide Biosynthesis Protein SpsA, Chain A"/>
    <property type="match status" value="1"/>
</dbReference>
<keyword evidence="4" id="KW-1185">Reference proteome</keyword>
<dbReference type="EMBL" id="PQGD01000001">
    <property type="protein sequence ID" value="POP50705.1"/>
    <property type="molecule type" value="Genomic_DNA"/>
</dbReference>
<name>A0A2P5GVW8_9ENTR</name>